<name>A0A9Q9AWG5_9PEZI</name>
<dbReference type="Proteomes" id="UP001056384">
    <property type="component" value="Chromosome 8"/>
</dbReference>
<dbReference type="EMBL" id="CP099425">
    <property type="protein sequence ID" value="USW56229.1"/>
    <property type="molecule type" value="Genomic_DNA"/>
</dbReference>
<evidence type="ECO:0000313" key="1">
    <source>
        <dbReference type="EMBL" id="USW56229.1"/>
    </source>
</evidence>
<sequence length="218" mass="24304">MSIEILSGPKTGGIKEDHELFFARRALALLKCRLGTEGLTDLLANDTAQADMYWERVVQESNGQWTLCSVIMRATGVRAKDFLGWFQSNKDNTPMMVAAHPEHYVSTHGPILETVGEQVSFFNLNIQSELHPCVKNKDPEKYPIAFAGAGSMRSGTVMGHACHQFRDLDANEGDGLEVCFGGWMPAACGEDVIETHRKHLVVEWTNWLRQAQEELAVK</sequence>
<protein>
    <submittedName>
        <fullName evidence="1">Uncharacterized protein</fullName>
    </submittedName>
</protein>
<keyword evidence="2" id="KW-1185">Reference proteome</keyword>
<proteinExistence type="predicted"/>
<accession>A0A9Q9AWG5</accession>
<dbReference type="AlphaFoldDB" id="A0A9Q9AWG5"/>
<reference evidence="1" key="1">
    <citation type="submission" date="2022-06" db="EMBL/GenBank/DDBJ databases">
        <title>Complete genome sequences of two strains of the flax pathogen Septoria linicola.</title>
        <authorList>
            <person name="Lapalu N."/>
            <person name="Simon A."/>
            <person name="Demenou B."/>
            <person name="Paumier D."/>
            <person name="Guillot M.-P."/>
            <person name="Gout L."/>
            <person name="Valade R."/>
        </authorList>
    </citation>
    <scope>NUCLEOTIDE SEQUENCE</scope>
    <source>
        <strain evidence="1">SE15195</strain>
    </source>
</reference>
<gene>
    <name evidence="1" type="ORF">Slin15195_G095480</name>
</gene>
<organism evidence="1 2">
    <name type="scientific">Septoria linicola</name>
    <dbReference type="NCBI Taxonomy" id="215465"/>
    <lineage>
        <taxon>Eukaryota</taxon>
        <taxon>Fungi</taxon>
        <taxon>Dikarya</taxon>
        <taxon>Ascomycota</taxon>
        <taxon>Pezizomycotina</taxon>
        <taxon>Dothideomycetes</taxon>
        <taxon>Dothideomycetidae</taxon>
        <taxon>Mycosphaerellales</taxon>
        <taxon>Mycosphaerellaceae</taxon>
        <taxon>Septoria</taxon>
    </lineage>
</organism>
<evidence type="ECO:0000313" key="2">
    <source>
        <dbReference type="Proteomes" id="UP001056384"/>
    </source>
</evidence>